<keyword evidence="1" id="KW-0472">Membrane</keyword>
<reference evidence="3" key="1">
    <citation type="journal article" date="2021" name="J Fungi (Basel)">
        <title>Virulence traits and population genomics of the black yeast Aureobasidium melanogenum.</title>
        <authorList>
            <person name="Cernosa A."/>
            <person name="Sun X."/>
            <person name="Gostincar C."/>
            <person name="Fang C."/>
            <person name="Gunde-Cimerman N."/>
            <person name="Song Z."/>
        </authorList>
    </citation>
    <scope>NUCLEOTIDE SEQUENCE</scope>
    <source>
        <strain evidence="3">EXF-9911</strain>
    </source>
</reference>
<gene>
    <name evidence="3" type="ORF">KCU76_g12916</name>
</gene>
<protein>
    <recommendedName>
        <fullName evidence="2">DUF5672 domain-containing protein</fullName>
    </recommendedName>
</protein>
<accession>A0A9P8E8Y3</accession>
<dbReference type="AlphaFoldDB" id="A0A9P8E8Y3"/>
<dbReference type="OrthoDB" id="10025998at2759"/>
<organism evidence="3 4">
    <name type="scientific">Aureobasidium melanogenum</name>
    <name type="common">Aureobasidium pullulans var. melanogenum</name>
    <dbReference type="NCBI Taxonomy" id="46634"/>
    <lineage>
        <taxon>Eukaryota</taxon>
        <taxon>Fungi</taxon>
        <taxon>Dikarya</taxon>
        <taxon>Ascomycota</taxon>
        <taxon>Pezizomycotina</taxon>
        <taxon>Dothideomycetes</taxon>
        <taxon>Dothideomycetidae</taxon>
        <taxon>Dothideales</taxon>
        <taxon>Saccotheciaceae</taxon>
        <taxon>Aureobasidium</taxon>
    </lineage>
</organism>
<reference evidence="3" key="2">
    <citation type="submission" date="2021-08" db="EMBL/GenBank/DDBJ databases">
        <authorList>
            <person name="Gostincar C."/>
            <person name="Sun X."/>
            <person name="Song Z."/>
            <person name="Gunde-Cimerman N."/>
        </authorList>
    </citation>
    <scope>NUCLEOTIDE SEQUENCE</scope>
    <source>
        <strain evidence="3">EXF-9911</strain>
    </source>
</reference>
<keyword evidence="1" id="KW-0812">Transmembrane</keyword>
<evidence type="ECO:0000313" key="4">
    <source>
        <dbReference type="Proteomes" id="UP000779574"/>
    </source>
</evidence>
<dbReference type="Proteomes" id="UP000779574">
    <property type="component" value="Unassembled WGS sequence"/>
</dbReference>
<dbReference type="InterPro" id="IPR043729">
    <property type="entry name" value="DUF5672"/>
</dbReference>
<keyword evidence="1" id="KW-1133">Transmembrane helix</keyword>
<dbReference type="EMBL" id="JAHFXF010000692">
    <property type="protein sequence ID" value="KAG9683711.1"/>
    <property type="molecule type" value="Genomic_DNA"/>
</dbReference>
<sequence>MVWLSSIHDIRSGGFIKLVSSLIVVWIIAFLGPSKQSLSDAVANQLAKLPSMQLDWDDADAPWAHYNKTKLALIIDSRPLTTLAPLVLQMMVNVPHDWPFLFLASTQSIAVVNSSRAIQEKEASGRLRFQTIESDYHSVEGSYRLLANPKFYDEMLPKSVEHLFVFSRDSTICANALRSLDDWLGYDWISGPKNDKNSQAFKGSGGFSLRRVSAVRRILAFQQRDNDTIPENQFLSYRMTTIPDAIIPNATEASEFVTDHIYHKNSFGIHIGEMSKSMVEVWDNHDRRMAIYRHCPELKMVMTPMKLTREKCDKPKAEEKDS</sequence>
<proteinExistence type="predicted"/>
<name>A0A9P8E8Y3_AURME</name>
<evidence type="ECO:0000256" key="1">
    <source>
        <dbReference type="SAM" id="Phobius"/>
    </source>
</evidence>
<dbReference type="Pfam" id="PF18922">
    <property type="entry name" value="DUF5672"/>
    <property type="match status" value="1"/>
</dbReference>
<feature type="transmembrane region" description="Helical" evidence="1">
    <location>
        <begin position="12"/>
        <end position="32"/>
    </location>
</feature>
<evidence type="ECO:0000259" key="2">
    <source>
        <dbReference type="Pfam" id="PF18922"/>
    </source>
</evidence>
<feature type="non-terminal residue" evidence="3">
    <location>
        <position position="1"/>
    </location>
</feature>
<evidence type="ECO:0000313" key="3">
    <source>
        <dbReference type="EMBL" id="KAG9683711.1"/>
    </source>
</evidence>
<feature type="domain" description="DUF5672" evidence="2">
    <location>
        <begin position="127"/>
        <end position="270"/>
    </location>
</feature>
<comment type="caution">
    <text evidence="3">The sequence shown here is derived from an EMBL/GenBank/DDBJ whole genome shotgun (WGS) entry which is preliminary data.</text>
</comment>